<feature type="domain" description="Glycosyltransferase 2-like" evidence="15">
    <location>
        <begin position="186"/>
        <end position="267"/>
    </location>
</feature>
<dbReference type="EC" id="2.4.1.117" evidence="4"/>
<keyword evidence="6 16" id="KW-0808">Transferase</keyword>
<sequence>MEMPPPWVLAVALGFLLFAFATWLYIALNLVAPVPRKPTASEKTFQTILPTGKRSEAKQLPCWADQWRAEKEYGKKKGVTPPSIIEDAEVFMSVVVPAFNEEERLGGMLEEAVSFLQETYGGAHEGEKGSGAEKGWEILVVSDGSTDDTVEKALDFAKEHQLKQYPKPIPGPRTPKPTHSTHIPHGSIRVITLEKNRGKGGAVTHGMRHARGQYVVFADADGASRFEDLQKLVEACKSIEDKKGRAVAIGSRAHLVGSEAVVKRSKLRNFLMHSFHILLRIMTPPATAAIKDTQCGFKLFSRTSLPDIIPYMHSEGWIFDVEMLMLAEMAKVPMCEVAIGWKEVLGSKLNVIWDSIGMAWGLAILRLAWGLKVY</sequence>
<dbReference type="GO" id="GO:0004581">
    <property type="term" value="F:dolichyl-phosphate beta-glucosyltransferase activity"/>
    <property type="evidence" value="ECO:0007669"/>
    <property type="project" value="UniProtKB-EC"/>
</dbReference>
<evidence type="ECO:0000256" key="9">
    <source>
        <dbReference type="ARBA" id="ARBA00022968"/>
    </source>
</evidence>
<dbReference type="Proteomes" id="UP000799779">
    <property type="component" value="Unassembled WGS sequence"/>
</dbReference>
<keyword evidence="9" id="KW-0735">Signal-anchor</keyword>
<evidence type="ECO:0000256" key="8">
    <source>
        <dbReference type="ARBA" id="ARBA00022824"/>
    </source>
</evidence>
<keyword evidence="8" id="KW-0256">Endoplasmic reticulum</keyword>
<dbReference type="FunFam" id="3.90.550.10:FF:000143">
    <property type="entry name" value="Dolichyl-phosphate beta-glucosyltransferase, putative"/>
    <property type="match status" value="1"/>
</dbReference>
<evidence type="ECO:0000259" key="15">
    <source>
        <dbReference type="Pfam" id="PF00535"/>
    </source>
</evidence>
<comment type="subcellular location">
    <subcellularLocation>
        <location evidence="1">Endoplasmic reticulum membrane</location>
        <topology evidence="1">Single-pass membrane protein</topology>
    </subcellularLocation>
</comment>
<dbReference type="InterPro" id="IPR035518">
    <property type="entry name" value="DPG_synthase"/>
</dbReference>
<evidence type="ECO:0000313" key="16">
    <source>
        <dbReference type="EMBL" id="KAF1997125.1"/>
    </source>
</evidence>
<proteinExistence type="inferred from homology"/>
<dbReference type="AlphaFoldDB" id="A0A6A5WDB1"/>
<keyword evidence="17" id="KW-1185">Reference proteome</keyword>
<dbReference type="GO" id="GO:0006487">
    <property type="term" value="P:protein N-linked glycosylation"/>
    <property type="evidence" value="ECO:0007669"/>
    <property type="project" value="TreeGrafter"/>
</dbReference>
<reference evidence="16" key="1">
    <citation type="journal article" date="2020" name="Stud. Mycol.">
        <title>101 Dothideomycetes genomes: a test case for predicting lifestyles and emergence of pathogens.</title>
        <authorList>
            <person name="Haridas S."/>
            <person name="Albert R."/>
            <person name="Binder M."/>
            <person name="Bloem J."/>
            <person name="Labutti K."/>
            <person name="Salamov A."/>
            <person name="Andreopoulos B."/>
            <person name="Baker S."/>
            <person name="Barry K."/>
            <person name="Bills G."/>
            <person name="Bluhm B."/>
            <person name="Cannon C."/>
            <person name="Castanera R."/>
            <person name="Culley D."/>
            <person name="Daum C."/>
            <person name="Ezra D."/>
            <person name="Gonzalez J."/>
            <person name="Henrissat B."/>
            <person name="Kuo A."/>
            <person name="Liang C."/>
            <person name="Lipzen A."/>
            <person name="Lutzoni F."/>
            <person name="Magnuson J."/>
            <person name="Mondo S."/>
            <person name="Nolan M."/>
            <person name="Ohm R."/>
            <person name="Pangilinan J."/>
            <person name="Park H.-J."/>
            <person name="Ramirez L."/>
            <person name="Alfaro M."/>
            <person name="Sun H."/>
            <person name="Tritt A."/>
            <person name="Yoshinaga Y."/>
            <person name="Zwiers L.-H."/>
            <person name="Turgeon B."/>
            <person name="Goodwin S."/>
            <person name="Spatafora J."/>
            <person name="Crous P."/>
            <person name="Grigoriev I."/>
        </authorList>
    </citation>
    <scope>NUCLEOTIDE SEQUENCE</scope>
    <source>
        <strain evidence="16">CBS 123094</strain>
    </source>
</reference>
<evidence type="ECO:0000256" key="13">
    <source>
        <dbReference type="SAM" id="MobiDB-lite"/>
    </source>
</evidence>
<evidence type="ECO:0000256" key="14">
    <source>
        <dbReference type="SAM" id="Phobius"/>
    </source>
</evidence>
<evidence type="ECO:0000256" key="4">
    <source>
        <dbReference type="ARBA" id="ARBA00012583"/>
    </source>
</evidence>
<name>A0A6A5WDB1_9PLEO</name>
<comment type="similarity">
    <text evidence="3">Belongs to the glycosyltransferase 2 family.</text>
</comment>
<comment type="catalytic activity">
    <reaction evidence="12">
        <text>a di-trans,poly-cis-dolichyl phosphate + UDP-alpha-D-glucose = a di-trans,poly-cis-dolichyl beta-D-glucosyl phosphate + UDP</text>
        <dbReference type="Rhea" id="RHEA:15401"/>
        <dbReference type="Rhea" id="RHEA-COMP:19498"/>
        <dbReference type="Rhea" id="RHEA-COMP:19502"/>
        <dbReference type="ChEBI" id="CHEBI:57525"/>
        <dbReference type="ChEBI" id="CHEBI:57683"/>
        <dbReference type="ChEBI" id="CHEBI:58223"/>
        <dbReference type="ChEBI" id="CHEBI:58885"/>
        <dbReference type="EC" id="2.4.1.117"/>
    </reaction>
    <physiologicalReaction direction="left-to-right" evidence="12">
        <dbReference type="Rhea" id="RHEA:15402"/>
    </physiologicalReaction>
</comment>
<gene>
    <name evidence="16" type="ORF">P154DRAFT_525109</name>
</gene>
<evidence type="ECO:0000256" key="3">
    <source>
        <dbReference type="ARBA" id="ARBA00006739"/>
    </source>
</evidence>
<evidence type="ECO:0000256" key="12">
    <source>
        <dbReference type="ARBA" id="ARBA00045097"/>
    </source>
</evidence>
<keyword evidence="11 14" id="KW-0472">Membrane</keyword>
<dbReference type="PANTHER" id="PTHR10859:SF91">
    <property type="entry name" value="DOLICHYL-PHOSPHATE BETA-GLUCOSYLTRANSFERASE"/>
    <property type="match status" value="1"/>
</dbReference>
<feature type="domain" description="Glycosyltransferase 2-like" evidence="15">
    <location>
        <begin position="93"/>
        <end position="159"/>
    </location>
</feature>
<feature type="non-terminal residue" evidence="16">
    <location>
        <position position="374"/>
    </location>
</feature>
<evidence type="ECO:0000256" key="11">
    <source>
        <dbReference type="ARBA" id="ARBA00023136"/>
    </source>
</evidence>
<evidence type="ECO:0000256" key="1">
    <source>
        <dbReference type="ARBA" id="ARBA00004389"/>
    </source>
</evidence>
<evidence type="ECO:0000256" key="10">
    <source>
        <dbReference type="ARBA" id="ARBA00022989"/>
    </source>
</evidence>
<dbReference type="SUPFAM" id="SSF53448">
    <property type="entry name" value="Nucleotide-diphospho-sugar transferases"/>
    <property type="match status" value="1"/>
</dbReference>
<dbReference type="GO" id="GO:0005789">
    <property type="term" value="C:endoplasmic reticulum membrane"/>
    <property type="evidence" value="ECO:0007669"/>
    <property type="project" value="UniProtKB-SubCell"/>
</dbReference>
<protein>
    <recommendedName>
        <fullName evidence="4">dolichyl-phosphate beta-glucosyltransferase</fullName>
        <ecNumber evidence="4">2.4.1.117</ecNumber>
    </recommendedName>
</protein>
<evidence type="ECO:0000256" key="2">
    <source>
        <dbReference type="ARBA" id="ARBA00004922"/>
    </source>
</evidence>
<dbReference type="PANTHER" id="PTHR10859">
    <property type="entry name" value="GLYCOSYL TRANSFERASE"/>
    <property type="match status" value="1"/>
</dbReference>
<comment type="pathway">
    <text evidence="2">Protein modification; protein glycosylation.</text>
</comment>
<dbReference type="CDD" id="cd04188">
    <property type="entry name" value="DPG_synthase"/>
    <property type="match status" value="1"/>
</dbReference>
<dbReference type="EMBL" id="ML977617">
    <property type="protein sequence ID" value="KAF1997125.1"/>
    <property type="molecule type" value="Genomic_DNA"/>
</dbReference>
<dbReference type="Pfam" id="PF00535">
    <property type="entry name" value="Glycos_transf_2"/>
    <property type="match status" value="2"/>
</dbReference>
<feature type="region of interest" description="Disordered" evidence="13">
    <location>
        <begin position="164"/>
        <end position="183"/>
    </location>
</feature>
<keyword evidence="10 14" id="KW-1133">Transmembrane helix</keyword>
<evidence type="ECO:0000256" key="5">
    <source>
        <dbReference type="ARBA" id="ARBA00022676"/>
    </source>
</evidence>
<organism evidence="16 17">
    <name type="scientific">Amniculicola lignicola CBS 123094</name>
    <dbReference type="NCBI Taxonomy" id="1392246"/>
    <lineage>
        <taxon>Eukaryota</taxon>
        <taxon>Fungi</taxon>
        <taxon>Dikarya</taxon>
        <taxon>Ascomycota</taxon>
        <taxon>Pezizomycotina</taxon>
        <taxon>Dothideomycetes</taxon>
        <taxon>Pleosporomycetidae</taxon>
        <taxon>Pleosporales</taxon>
        <taxon>Amniculicolaceae</taxon>
        <taxon>Amniculicola</taxon>
    </lineage>
</organism>
<feature type="transmembrane region" description="Helical" evidence="14">
    <location>
        <begin position="6"/>
        <end position="28"/>
    </location>
</feature>
<keyword evidence="5" id="KW-0328">Glycosyltransferase</keyword>
<dbReference type="InterPro" id="IPR001173">
    <property type="entry name" value="Glyco_trans_2-like"/>
</dbReference>
<dbReference type="InterPro" id="IPR029044">
    <property type="entry name" value="Nucleotide-diphossugar_trans"/>
</dbReference>
<evidence type="ECO:0000256" key="6">
    <source>
        <dbReference type="ARBA" id="ARBA00022679"/>
    </source>
</evidence>
<dbReference type="Gene3D" id="3.90.550.10">
    <property type="entry name" value="Spore Coat Polysaccharide Biosynthesis Protein SpsA, Chain A"/>
    <property type="match status" value="1"/>
</dbReference>
<keyword evidence="7 14" id="KW-0812">Transmembrane</keyword>
<accession>A0A6A5WDB1</accession>
<evidence type="ECO:0000256" key="7">
    <source>
        <dbReference type="ARBA" id="ARBA00022692"/>
    </source>
</evidence>
<dbReference type="OrthoDB" id="3784at2759"/>
<evidence type="ECO:0000313" key="17">
    <source>
        <dbReference type="Proteomes" id="UP000799779"/>
    </source>
</evidence>